<dbReference type="GO" id="GO:0046872">
    <property type="term" value="F:metal ion binding"/>
    <property type="evidence" value="ECO:0007669"/>
    <property type="project" value="UniProtKB-KW"/>
</dbReference>
<evidence type="ECO:0000256" key="7">
    <source>
        <dbReference type="ARBA" id="ARBA00022908"/>
    </source>
</evidence>
<keyword evidence="5" id="KW-0378">Hydrolase</keyword>
<evidence type="ECO:0000256" key="6">
    <source>
        <dbReference type="ARBA" id="ARBA00022842"/>
    </source>
</evidence>
<evidence type="ECO:0000256" key="10">
    <source>
        <dbReference type="ARBA" id="ARBA00023172"/>
    </source>
</evidence>
<dbReference type="GO" id="GO:0006310">
    <property type="term" value="P:DNA recombination"/>
    <property type="evidence" value="ECO:0007669"/>
    <property type="project" value="UniProtKB-KW"/>
</dbReference>
<keyword evidence="2" id="KW-0540">Nuclease</keyword>
<evidence type="ECO:0000259" key="11">
    <source>
        <dbReference type="Pfam" id="PF13976"/>
    </source>
</evidence>
<keyword evidence="13" id="KW-1185">Reference proteome</keyword>
<dbReference type="PANTHER" id="PTHR42648">
    <property type="entry name" value="TRANSPOSASE, PUTATIVE-RELATED"/>
    <property type="match status" value="1"/>
</dbReference>
<gene>
    <name evidence="12" type="ORF">K503DRAFT_701890</name>
</gene>
<dbReference type="Pfam" id="PF13976">
    <property type="entry name" value="gag_pre-integrs"/>
    <property type="match status" value="1"/>
</dbReference>
<keyword evidence="9" id="KW-0808">Transferase</keyword>
<dbReference type="GO" id="GO:0004519">
    <property type="term" value="F:endonuclease activity"/>
    <property type="evidence" value="ECO:0007669"/>
    <property type="project" value="UniProtKB-KW"/>
</dbReference>
<dbReference type="EMBL" id="KV448980">
    <property type="protein sequence ID" value="OAX32539.1"/>
    <property type="molecule type" value="Genomic_DNA"/>
</dbReference>
<evidence type="ECO:0000256" key="5">
    <source>
        <dbReference type="ARBA" id="ARBA00022801"/>
    </source>
</evidence>
<evidence type="ECO:0000256" key="8">
    <source>
        <dbReference type="ARBA" id="ARBA00022918"/>
    </source>
</evidence>
<evidence type="ECO:0000256" key="9">
    <source>
        <dbReference type="ARBA" id="ARBA00022932"/>
    </source>
</evidence>
<dbReference type="GO" id="GO:0003964">
    <property type="term" value="F:RNA-directed DNA polymerase activity"/>
    <property type="evidence" value="ECO:0007669"/>
    <property type="project" value="UniProtKB-KW"/>
</dbReference>
<feature type="domain" description="GAG-pre-integrase" evidence="11">
    <location>
        <begin position="43"/>
        <end position="110"/>
    </location>
</feature>
<accession>A0A1B7MIX1</accession>
<dbReference type="InterPro" id="IPR039537">
    <property type="entry name" value="Retrotran_Ty1/copia-like"/>
</dbReference>
<dbReference type="InParanoid" id="A0A1B7MIX1"/>
<dbReference type="OrthoDB" id="3229173at2759"/>
<sequence length="155" mass="17105">VLFLTCQKDFTVTINASKMSFEHPTGSPLFAASISDSNSAFLDGQTVPIAEYASAATTLPLDIDLWHRRLAHHHLAGVRTLLDKKLVTGVILDSKFAPDPICEPCLAGKMHANPFPPSKWHASQPLKLVHTDVHQVSHPTFSGFRYWVALIDDYS</sequence>
<keyword evidence="7" id="KW-0229">DNA integration</keyword>
<reference evidence="12 13" key="1">
    <citation type="submission" date="2016-06" db="EMBL/GenBank/DDBJ databases">
        <title>Comparative genomics of the ectomycorrhizal sister species Rhizopogon vinicolor and Rhizopogon vesiculosus (Basidiomycota: Boletales) reveals a divergence of the mating type B locus.</title>
        <authorList>
            <consortium name="DOE Joint Genome Institute"/>
            <person name="Mujic A.B."/>
            <person name="Kuo A."/>
            <person name="Tritt A."/>
            <person name="Lipzen A."/>
            <person name="Chen C."/>
            <person name="Johnson J."/>
            <person name="Sharma A."/>
            <person name="Barry K."/>
            <person name="Grigoriev I.V."/>
            <person name="Spatafora J.W."/>
        </authorList>
    </citation>
    <scope>NUCLEOTIDE SEQUENCE [LARGE SCALE GENOMIC DNA]</scope>
    <source>
        <strain evidence="12 13">AM-OR11-026</strain>
    </source>
</reference>
<keyword evidence="6" id="KW-0460">Magnesium</keyword>
<keyword evidence="9" id="KW-0239">DNA-directed DNA polymerase</keyword>
<evidence type="ECO:0000256" key="1">
    <source>
        <dbReference type="ARBA" id="ARBA00022695"/>
    </source>
</evidence>
<dbReference type="GO" id="GO:0003887">
    <property type="term" value="F:DNA-directed DNA polymerase activity"/>
    <property type="evidence" value="ECO:0007669"/>
    <property type="project" value="UniProtKB-KW"/>
</dbReference>
<dbReference type="InterPro" id="IPR025724">
    <property type="entry name" value="GAG-pre-integrase_dom"/>
</dbReference>
<dbReference type="GO" id="GO:0015074">
    <property type="term" value="P:DNA integration"/>
    <property type="evidence" value="ECO:0007669"/>
    <property type="project" value="UniProtKB-KW"/>
</dbReference>
<dbReference type="AlphaFoldDB" id="A0A1B7MIX1"/>
<dbReference type="STRING" id="1314800.A0A1B7MIX1"/>
<evidence type="ECO:0000256" key="2">
    <source>
        <dbReference type="ARBA" id="ARBA00022722"/>
    </source>
</evidence>
<keyword evidence="4" id="KW-0255">Endonuclease</keyword>
<feature type="non-terminal residue" evidence="12">
    <location>
        <position position="1"/>
    </location>
</feature>
<evidence type="ECO:0000313" key="12">
    <source>
        <dbReference type="EMBL" id="OAX32539.1"/>
    </source>
</evidence>
<dbReference type="Proteomes" id="UP000092154">
    <property type="component" value="Unassembled WGS sequence"/>
</dbReference>
<proteinExistence type="predicted"/>
<keyword evidence="8" id="KW-0695">RNA-directed DNA polymerase</keyword>
<organism evidence="12 13">
    <name type="scientific">Rhizopogon vinicolor AM-OR11-026</name>
    <dbReference type="NCBI Taxonomy" id="1314800"/>
    <lineage>
        <taxon>Eukaryota</taxon>
        <taxon>Fungi</taxon>
        <taxon>Dikarya</taxon>
        <taxon>Basidiomycota</taxon>
        <taxon>Agaricomycotina</taxon>
        <taxon>Agaricomycetes</taxon>
        <taxon>Agaricomycetidae</taxon>
        <taxon>Boletales</taxon>
        <taxon>Suillineae</taxon>
        <taxon>Rhizopogonaceae</taxon>
        <taxon>Rhizopogon</taxon>
    </lineage>
</organism>
<protein>
    <recommendedName>
        <fullName evidence="11">GAG-pre-integrase domain-containing protein</fullName>
    </recommendedName>
</protein>
<keyword evidence="10" id="KW-0233">DNA recombination</keyword>
<name>A0A1B7MIX1_9AGAM</name>
<dbReference type="PANTHER" id="PTHR42648:SF11">
    <property type="entry name" value="TRANSPOSON TY4-P GAG-POL POLYPROTEIN"/>
    <property type="match status" value="1"/>
</dbReference>
<dbReference type="GO" id="GO:0016787">
    <property type="term" value="F:hydrolase activity"/>
    <property type="evidence" value="ECO:0007669"/>
    <property type="project" value="UniProtKB-KW"/>
</dbReference>
<keyword evidence="1" id="KW-0548">Nucleotidyltransferase</keyword>
<keyword evidence="3" id="KW-0479">Metal-binding</keyword>
<evidence type="ECO:0000256" key="3">
    <source>
        <dbReference type="ARBA" id="ARBA00022723"/>
    </source>
</evidence>
<evidence type="ECO:0000256" key="4">
    <source>
        <dbReference type="ARBA" id="ARBA00022759"/>
    </source>
</evidence>
<evidence type="ECO:0000313" key="13">
    <source>
        <dbReference type="Proteomes" id="UP000092154"/>
    </source>
</evidence>